<accession>A0A1W1D3H5</accession>
<evidence type="ECO:0000256" key="2">
    <source>
        <dbReference type="ARBA" id="ARBA00023004"/>
    </source>
</evidence>
<name>A0A1W1D3H5_9ZZZZ</name>
<evidence type="ECO:0000313" key="5">
    <source>
        <dbReference type="EMBL" id="SFV75173.1"/>
    </source>
</evidence>
<sequence length="143" mass="16008">MKTKGKVRGLFLSIAQQGRESREKMRVDENGVFDDKFYGKNLQRAILLTSLSSYDLAKQNNIDAKYGSLGENILIDINPYHLKIGDKIQIGTVVFEVTANCTICHSLAGVDPKLPKLLKDDRGIFIRALQSGEIYVGDEVEYL</sequence>
<dbReference type="InterPro" id="IPR005302">
    <property type="entry name" value="MoCF_Sase_C"/>
</dbReference>
<dbReference type="AlphaFoldDB" id="A0A1W1D3H5"/>
<organism evidence="5">
    <name type="scientific">hydrothermal vent metagenome</name>
    <dbReference type="NCBI Taxonomy" id="652676"/>
    <lineage>
        <taxon>unclassified sequences</taxon>
        <taxon>metagenomes</taxon>
        <taxon>ecological metagenomes</taxon>
    </lineage>
</organism>
<dbReference type="GO" id="GO:0030151">
    <property type="term" value="F:molybdenum ion binding"/>
    <property type="evidence" value="ECO:0007669"/>
    <property type="project" value="InterPro"/>
</dbReference>
<protein>
    <recommendedName>
        <fullName evidence="6">MOSC domain-containing protein</fullName>
    </recommendedName>
</protein>
<reference evidence="5" key="1">
    <citation type="submission" date="2016-10" db="EMBL/GenBank/DDBJ databases">
        <authorList>
            <person name="de Groot N.N."/>
        </authorList>
    </citation>
    <scope>NUCLEOTIDE SEQUENCE</scope>
</reference>
<evidence type="ECO:0000256" key="1">
    <source>
        <dbReference type="ARBA" id="ARBA00022723"/>
    </source>
</evidence>
<keyword evidence="1" id="KW-0479">Metal-binding</keyword>
<dbReference type="GO" id="GO:0020037">
    <property type="term" value="F:heme binding"/>
    <property type="evidence" value="ECO:0007669"/>
    <property type="project" value="InterPro"/>
</dbReference>
<dbReference type="Pfam" id="PF03473">
    <property type="entry name" value="MOSC"/>
    <property type="match status" value="1"/>
</dbReference>
<dbReference type="GO" id="GO:0030170">
    <property type="term" value="F:pyridoxal phosphate binding"/>
    <property type="evidence" value="ECO:0007669"/>
    <property type="project" value="InterPro"/>
</dbReference>
<dbReference type="PROSITE" id="PS51007">
    <property type="entry name" value="CYTC"/>
    <property type="match status" value="1"/>
</dbReference>
<dbReference type="PROSITE" id="PS51340">
    <property type="entry name" value="MOSC"/>
    <property type="match status" value="1"/>
</dbReference>
<feature type="domain" description="MOSC" evidence="4">
    <location>
        <begin position="19"/>
        <end position="143"/>
    </location>
</feature>
<dbReference type="GO" id="GO:0003824">
    <property type="term" value="F:catalytic activity"/>
    <property type="evidence" value="ECO:0007669"/>
    <property type="project" value="InterPro"/>
</dbReference>
<evidence type="ECO:0008006" key="6">
    <source>
        <dbReference type="Google" id="ProtNLM"/>
    </source>
</evidence>
<evidence type="ECO:0000259" key="3">
    <source>
        <dbReference type="PROSITE" id="PS51007"/>
    </source>
</evidence>
<gene>
    <name evidence="5" type="ORF">MNB_SM-3-1262</name>
</gene>
<dbReference type="InterPro" id="IPR009056">
    <property type="entry name" value="Cyt_c-like_dom"/>
</dbReference>
<dbReference type="Gene3D" id="2.40.33.20">
    <property type="entry name" value="PK beta-barrel domain-like"/>
    <property type="match status" value="1"/>
</dbReference>
<proteinExistence type="predicted"/>
<dbReference type="EMBL" id="FPHP01000018">
    <property type="protein sequence ID" value="SFV75173.1"/>
    <property type="molecule type" value="Genomic_DNA"/>
</dbReference>
<feature type="domain" description="Cytochrome c" evidence="3">
    <location>
        <begin position="86"/>
        <end position="143"/>
    </location>
</feature>
<dbReference type="SUPFAM" id="SSF50800">
    <property type="entry name" value="PK beta-barrel domain-like"/>
    <property type="match status" value="1"/>
</dbReference>
<keyword evidence="2" id="KW-0408">Iron</keyword>
<evidence type="ECO:0000259" key="4">
    <source>
        <dbReference type="PROSITE" id="PS51340"/>
    </source>
</evidence>
<dbReference type="GO" id="GO:0009055">
    <property type="term" value="F:electron transfer activity"/>
    <property type="evidence" value="ECO:0007669"/>
    <property type="project" value="InterPro"/>
</dbReference>
<dbReference type="InterPro" id="IPR011037">
    <property type="entry name" value="Pyrv_Knase-like_insert_dom_sf"/>
</dbReference>